<evidence type="ECO:0000313" key="1">
    <source>
        <dbReference type="EMBL" id="PON57501.1"/>
    </source>
</evidence>
<proteinExistence type="predicted"/>
<keyword evidence="2" id="KW-1185">Reference proteome</keyword>
<sequence length="77" mass="8485">MGGLARICGHNIFTPNSPNRTRQSLSTNHSFVDQKLAVVGSVMETNARFDAMYGQKSQSPLFVLFVIMGFNILPLPD</sequence>
<gene>
    <name evidence="1" type="ORF">PanWU01x14_174070</name>
</gene>
<dbReference type="EMBL" id="JXTB01000159">
    <property type="protein sequence ID" value="PON57501.1"/>
    <property type="molecule type" value="Genomic_DNA"/>
</dbReference>
<comment type="caution">
    <text evidence="1">The sequence shown here is derived from an EMBL/GenBank/DDBJ whole genome shotgun (WGS) entry which is preliminary data.</text>
</comment>
<organism evidence="1 2">
    <name type="scientific">Parasponia andersonii</name>
    <name type="common">Sponia andersonii</name>
    <dbReference type="NCBI Taxonomy" id="3476"/>
    <lineage>
        <taxon>Eukaryota</taxon>
        <taxon>Viridiplantae</taxon>
        <taxon>Streptophyta</taxon>
        <taxon>Embryophyta</taxon>
        <taxon>Tracheophyta</taxon>
        <taxon>Spermatophyta</taxon>
        <taxon>Magnoliopsida</taxon>
        <taxon>eudicotyledons</taxon>
        <taxon>Gunneridae</taxon>
        <taxon>Pentapetalae</taxon>
        <taxon>rosids</taxon>
        <taxon>fabids</taxon>
        <taxon>Rosales</taxon>
        <taxon>Cannabaceae</taxon>
        <taxon>Parasponia</taxon>
    </lineage>
</organism>
<reference evidence="2" key="1">
    <citation type="submission" date="2016-06" db="EMBL/GenBank/DDBJ databases">
        <title>Parallel loss of symbiosis genes in relatives of nitrogen-fixing non-legume Parasponia.</title>
        <authorList>
            <person name="Van Velzen R."/>
            <person name="Holmer R."/>
            <person name="Bu F."/>
            <person name="Rutten L."/>
            <person name="Van Zeijl A."/>
            <person name="Liu W."/>
            <person name="Santuari L."/>
            <person name="Cao Q."/>
            <person name="Sharma T."/>
            <person name="Shen D."/>
            <person name="Roswanjaya Y."/>
            <person name="Wardhani T."/>
            <person name="Kalhor M.S."/>
            <person name="Jansen J."/>
            <person name="Van den Hoogen J."/>
            <person name="Gungor B."/>
            <person name="Hartog M."/>
            <person name="Hontelez J."/>
            <person name="Verver J."/>
            <person name="Yang W.-C."/>
            <person name="Schijlen E."/>
            <person name="Repin R."/>
            <person name="Schilthuizen M."/>
            <person name="Schranz E."/>
            <person name="Heidstra R."/>
            <person name="Miyata K."/>
            <person name="Fedorova E."/>
            <person name="Kohlen W."/>
            <person name="Bisseling T."/>
            <person name="Smit S."/>
            <person name="Geurts R."/>
        </authorList>
    </citation>
    <scope>NUCLEOTIDE SEQUENCE [LARGE SCALE GENOMIC DNA]</scope>
    <source>
        <strain evidence="2">cv. WU1-14</strain>
    </source>
</reference>
<dbReference type="Proteomes" id="UP000237105">
    <property type="component" value="Unassembled WGS sequence"/>
</dbReference>
<accession>A0A2P5C928</accession>
<dbReference type="AlphaFoldDB" id="A0A2P5C928"/>
<dbReference type="OrthoDB" id="10367743at2759"/>
<protein>
    <submittedName>
        <fullName evidence="1">Uncharacterized protein</fullName>
    </submittedName>
</protein>
<evidence type="ECO:0000313" key="2">
    <source>
        <dbReference type="Proteomes" id="UP000237105"/>
    </source>
</evidence>
<name>A0A2P5C928_PARAD</name>